<comment type="similarity">
    <text evidence="1">Belongs to the GatC family.</text>
</comment>
<dbReference type="GO" id="GO:0006412">
    <property type="term" value="P:translation"/>
    <property type="evidence" value="ECO:0007669"/>
    <property type="project" value="UniProtKB-UniRule"/>
</dbReference>
<comment type="function">
    <text evidence="1">Allows the formation of correctly charged Asn-tRNA(Asn) or Gln-tRNA(Gln) through the transamidation of misacylated Asp-tRNA(Asn) or Glu-tRNA(Gln) in organisms which lack either or both of asparaginyl-tRNA or glutaminyl-tRNA synthetases. The reaction takes place in the presence of glutamine and ATP through an activated phospho-Asp-tRNA(Asn) or phospho-Glu-tRNA(Gln).</text>
</comment>
<dbReference type="EC" id="6.3.5.-" evidence="1"/>
<keyword evidence="1" id="KW-0067">ATP-binding</keyword>
<dbReference type="PANTHER" id="PTHR15004:SF0">
    <property type="entry name" value="GLUTAMYL-TRNA(GLN) AMIDOTRANSFERASE SUBUNIT C, MITOCHONDRIAL"/>
    <property type="match status" value="1"/>
</dbReference>
<comment type="catalytic activity">
    <reaction evidence="1">
        <text>L-aspartyl-tRNA(Asn) + L-glutamine + ATP + H2O = L-asparaginyl-tRNA(Asn) + L-glutamate + ADP + phosphate + 2 H(+)</text>
        <dbReference type="Rhea" id="RHEA:14513"/>
        <dbReference type="Rhea" id="RHEA-COMP:9674"/>
        <dbReference type="Rhea" id="RHEA-COMP:9677"/>
        <dbReference type="ChEBI" id="CHEBI:15377"/>
        <dbReference type="ChEBI" id="CHEBI:15378"/>
        <dbReference type="ChEBI" id="CHEBI:29985"/>
        <dbReference type="ChEBI" id="CHEBI:30616"/>
        <dbReference type="ChEBI" id="CHEBI:43474"/>
        <dbReference type="ChEBI" id="CHEBI:58359"/>
        <dbReference type="ChEBI" id="CHEBI:78515"/>
        <dbReference type="ChEBI" id="CHEBI:78516"/>
        <dbReference type="ChEBI" id="CHEBI:456216"/>
    </reaction>
</comment>
<keyword evidence="2" id="KW-0808">Transferase</keyword>
<protein>
    <recommendedName>
        <fullName evidence="1">Aspartyl/glutamyl-tRNA(Asn/Gln) amidotransferase subunit C</fullName>
        <shortName evidence="1">Asp/Glu-ADT subunit C</shortName>
        <ecNumber evidence="1">6.3.5.-</ecNumber>
    </recommendedName>
</protein>
<dbReference type="GO" id="GO:0006450">
    <property type="term" value="P:regulation of translational fidelity"/>
    <property type="evidence" value="ECO:0007669"/>
    <property type="project" value="InterPro"/>
</dbReference>
<dbReference type="InterPro" id="IPR036113">
    <property type="entry name" value="Asp/Glu-ADT_sf_sub_c"/>
</dbReference>
<comment type="caution">
    <text evidence="2">The sequence shown here is derived from an EMBL/GenBank/DDBJ whole genome shotgun (WGS) entry which is preliminary data.</text>
</comment>
<dbReference type="GO" id="GO:0016740">
    <property type="term" value="F:transferase activity"/>
    <property type="evidence" value="ECO:0007669"/>
    <property type="project" value="UniProtKB-KW"/>
</dbReference>
<dbReference type="InterPro" id="IPR003837">
    <property type="entry name" value="GatC"/>
</dbReference>
<dbReference type="Pfam" id="PF02686">
    <property type="entry name" value="GatC"/>
    <property type="match status" value="1"/>
</dbReference>
<dbReference type="PANTHER" id="PTHR15004">
    <property type="entry name" value="GLUTAMYL-TRNA(GLN) AMIDOTRANSFERASE SUBUNIT C, MITOCHONDRIAL"/>
    <property type="match status" value="1"/>
</dbReference>
<dbReference type="NCBIfam" id="TIGR00135">
    <property type="entry name" value="gatC"/>
    <property type="match status" value="1"/>
</dbReference>
<keyword evidence="1" id="KW-0547">Nucleotide-binding</keyword>
<dbReference type="Proteomes" id="UP000230052">
    <property type="component" value="Unassembled WGS sequence"/>
</dbReference>
<comment type="subunit">
    <text evidence="1">Heterotrimer of A, B and C subunits.</text>
</comment>
<dbReference type="HAMAP" id="MF_00122">
    <property type="entry name" value="GatC"/>
    <property type="match status" value="1"/>
</dbReference>
<reference evidence="2 3" key="1">
    <citation type="submission" date="2017-09" db="EMBL/GenBank/DDBJ databases">
        <title>Depth-based differentiation of microbial function through sediment-hosted aquifers and enrichment of novel symbionts in the deep terrestrial subsurface.</title>
        <authorList>
            <person name="Probst A.J."/>
            <person name="Ladd B."/>
            <person name="Jarett J.K."/>
            <person name="Geller-Mcgrath D.E."/>
            <person name="Sieber C.M."/>
            <person name="Emerson J.B."/>
            <person name="Anantharaman K."/>
            <person name="Thomas B.C."/>
            <person name="Malmstrom R."/>
            <person name="Stieglmeier M."/>
            <person name="Klingl A."/>
            <person name="Woyke T."/>
            <person name="Ryan C.M."/>
            <person name="Banfield J.F."/>
        </authorList>
    </citation>
    <scope>NUCLEOTIDE SEQUENCE [LARGE SCALE GENOMIC DNA]</scope>
    <source>
        <strain evidence="2">CG07_land_8_20_14_0_80_42_15</strain>
    </source>
</reference>
<name>A0A2J0KU42_9BACT</name>
<dbReference type="AlphaFoldDB" id="A0A2J0KU42"/>
<dbReference type="GO" id="GO:0050567">
    <property type="term" value="F:glutaminyl-tRNA synthase (glutamine-hydrolyzing) activity"/>
    <property type="evidence" value="ECO:0007669"/>
    <property type="project" value="UniProtKB-UniRule"/>
</dbReference>
<dbReference type="Gene3D" id="1.10.20.60">
    <property type="entry name" value="Glu-tRNAGln amidotransferase C subunit, N-terminal domain"/>
    <property type="match status" value="1"/>
</dbReference>
<proteinExistence type="inferred from homology"/>
<dbReference type="GO" id="GO:0050566">
    <property type="term" value="F:asparaginyl-tRNA synthase (glutamine-hydrolyzing) activity"/>
    <property type="evidence" value="ECO:0007669"/>
    <property type="project" value="RHEA"/>
</dbReference>
<dbReference type="GO" id="GO:0070681">
    <property type="term" value="P:glutaminyl-tRNAGln biosynthesis via transamidation"/>
    <property type="evidence" value="ECO:0007669"/>
    <property type="project" value="TreeGrafter"/>
</dbReference>
<sequence length="96" mass="10928">MGAIKKEDIEYVAYLSRLKIPPEQIGRFTSRLSNILSYIDKLKNVDIKDTLPTSHPLSLKNVFRKDEVRKSLNAADALKIAPEVKDAFFKVPKVIE</sequence>
<evidence type="ECO:0000256" key="1">
    <source>
        <dbReference type="HAMAP-Rule" id="MF_00122"/>
    </source>
</evidence>
<keyword evidence="1 2" id="KW-0436">Ligase</keyword>
<keyword evidence="1" id="KW-0648">Protein biosynthesis</keyword>
<dbReference type="SUPFAM" id="SSF141000">
    <property type="entry name" value="Glu-tRNAGln amidotransferase C subunit"/>
    <property type="match status" value="1"/>
</dbReference>
<comment type="catalytic activity">
    <reaction evidence="1">
        <text>L-glutamyl-tRNA(Gln) + L-glutamine + ATP + H2O = L-glutaminyl-tRNA(Gln) + L-glutamate + ADP + phosphate + H(+)</text>
        <dbReference type="Rhea" id="RHEA:17521"/>
        <dbReference type="Rhea" id="RHEA-COMP:9681"/>
        <dbReference type="Rhea" id="RHEA-COMP:9684"/>
        <dbReference type="ChEBI" id="CHEBI:15377"/>
        <dbReference type="ChEBI" id="CHEBI:15378"/>
        <dbReference type="ChEBI" id="CHEBI:29985"/>
        <dbReference type="ChEBI" id="CHEBI:30616"/>
        <dbReference type="ChEBI" id="CHEBI:43474"/>
        <dbReference type="ChEBI" id="CHEBI:58359"/>
        <dbReference type="ChEBI" id="CHEBI:78520"/>
        <dbReference type="ChEBI" id="CHEBI:78521"/>
        <dbReference type="ChEBI" id="CHEBI:456216"/>
    </reaction>
</comment>
<evidence type="ECO:0000313" key="2">
    <source>
        <dbReference type="EMBL" id="PIU42022.1"/>
    </source>
</evidence>
<accession>A0A2J0KU42</accession>
<evidence type="ECO:0000313" key="3">
    <source>
        <dbReference type="Proteomes" id="UP000230052"/>
    </source>
</evidence>
<dbReference type="GO" id="GO:0005524">
    <property type="term" value="F:ATP binding"/>
    <property type="evidence" value="ECO:0007669"/>
    <property type="project" value="UniProtKB-KW"/>
</dbReference>
<gene>
    <name evidence="1 2" type="primary">gatC</name>
    <name evidence="2" type="ORF">COS99_02210</name>
</gene>
<organism evidence="2 3">
    <name type="scientific">Candidatus Aquitaenariimonas noxiae</name>
    <dbReference type="NCBI Taxonomy" id="1974741"/>
    <lineage>
        <taxon>Bacteria</taxon>
        <taxon>Pseudomonadati</taxon>
        <taxon>Candidatus Omnitrophota</taxon>
        <taxon>Candidatus Aquitaenariimonas</taxon>
    </lineage>
</organism>
<dbReference type="EMBL" id="PEWV01000022">
    <property type="protein sequence ID" value="PIU42022.1"/>
    <property type="molecule type" value="Genomic_DNA"/>
</dbReference>